<gene>
    <name evidence="2" type="ORF">HBF32_02875</name>
</gene>
<evidence type="ECO:0000256" key="1">
    <source>
        <dbReference type="SAM" id="Phobius"/>
    </source>
</evidence>
<keyword evidence="1" id="KW-0472">Membrane</keyword>
<name>A0A7X5TNW9_9GAMM</name>
<proteinExistence type="predicted"/>
<protein>
    <submittedName>
        <fullName evidence="2">Tail assembly protein</fullName>
    </submittedName>
</protein>
<dbReference type="EMBL" id="JAAQTL010000001">
    <property type="protein sequence ID" value="NID14405.1"/>
    <property type="molecule type" value="Genomic_DNA"/>
</dbReference>
<dbReference type="AlphaFoldDB" id="A0A7X5TNW9"/>
<organism evidence="2 3">
    <name type="scientific">Luteibacter yeojuensis</name>
    <dbReference type="NCBI Taxonomy" id="345309"/>
    <lineage>
        <taxon>Bacteria</taxon>
        <taxon>Pseudomonadati</taxon>
        <taxon>Pseudomonadota</taxon>
        <taxon>Gammaproteobacteria</taxon>
        <taxon>Lysobacterales</taxon>
        <taxon>Rhodanobacteraceae</taxon>
        <taxon>Luteibacter</taxon>
    </lineage>
</organism>
<dbReference type="Proteomes" id="UP000518878">
    <property type="component" value="Unassembled WGS sequence"/>
</dbReference>
<keyword evidence="1" id="KW-0812">Transmembrane</keyword>
<keyword evidence="3" id="KW-1185">Reference proteome</keyword>
<feature type="transmembrane region" description="Helical" evidence="1">
    <location>
        <begin position="95"/>
        <end position="112"/>
    </location>
</feature>
<sequence length="215" mass="22531">MTATTILLDGPARKRFGREFSLHLDTKSPREAVRAMCTVVPGFRAYLEGAHQRGIEFAVFRGRGARAENIGLGQFDDPAGSVIRIVPVIKGSKRAGVLQTIIGIILIVVSFWTGGSTLATGISLVAGGVVQMLSPQPKLGKAADSSDNQSSYVFNGPINTSAQGGCVPTAYGRVRVGSAIISAGMEAQDYSAAQSNIGHGTVGGNFKQTPFDDDF</sequence>
<reference evidence="2 3" key="1">
    <citation type="journal article" date="2006" name="Int. J. Syst. Evol. Microbiol.">
        <title>Dyella yeojuensis sp. nov., isolated from greenhouse soil in Korea.</title>
        <authorList>
            <person name="Kim B.Y."/>
            <person name="Weon H.Y."/>
            <person name="Lee K.H."/>
            <person name="Seok S.J."/>
            <person name="Kwon S.W."/>
            <person name="Go S.J."/>
            <person name="Stackebrandt E."/>
        </authorList>
    </citation>
    <scope>NUCLEOTIDE SEQUENCE [LARGE SCALE GENOMIC DNA]</scope>
    <source>
        <strain evidence="2 3">DSM 17673</strain>
    </source>
</reference>
<evidence type="ECO:0000313" key="3">
    <source>
        <dbReference type="Proteomes" id="UP000518878"/>
    </source>
</evidence>
<keyword evidence="1" id="KW-1133">Transmembrane helix</keyword>
<comment type="caution">
    <text evidence="2">The sequence shown here is derived from an EMBL/GenBank/DDBJ whole genome shotgun (WGS) entry which is preliminary data.</text>
</comment>
<evidence type="ECO:0000313" key="2">
    <source>
        <dbReference type="EMBL" id="NID14405.1"/>
    </source>
</evidence>
<dbReference type="RefSeq" id="WP_166698120.1">
    <property type="nucleotide sequence ID" value="NZ_JAAQTL010000001.1"/>
</dbReference>
<accession>A0A7X5TNW9</accession>